<dbReference type="EMBL" id="JAQIZT010000011">
    <property type="protein sequence ID" value="KAJ6978499.1"/>
    <property type="molecule type" value="Genomic_DNA"/>
</dbReference>
<proteinExistence type="predicted"/>
<reference evidence="2" key="1">
    <citation type="journal article" date="2023" name="Mol. Ecol. Resour.">
        <title>Chromosome-level genome assembly of a triploid poplar Populus alba 'Berolinensis'.</title>
        <authorList>
            <person name="Chen S."/>
            <person name="Yu Y."/>
            <person name="Wang X."/>
            <person name="Wang S."/>
            <person name="Zhang T."/>
            <person name="Zhou Y."/>
            <person name="He R."/>
            <person name="Meng N."/>
            <person name="Wang Y."/>
            <person name="Liu W."/>
            <person name="Liu Z."/>
            <person name="Liu J."/>
            <person name="Guo Q."/>
            <person name="Huang H."/>
            <person name="Sederoff R.R."/>
            <person name="Wang G."/>
            <person name="Qu G."/>
            <person name="Chen S."/>
        </authorList>
    </citation>
    <scope>NUCLEOTIDE SEQUENCE</scope>
    <source>
        <strain evidence="2">SC-2020</strain>
    </source>
</reference>
<comment type="caution">
    <text evidence="2">The sequence shown here is derived from an EMBL/GenBank/DDBJ whole genome shotgun (WGS) entry which is preliminary data.</text>
</comment>
<gene>
    <name evidence="2" type="ORF">NC653_026803</name>
</gene>
<sequence>MSSLLLGCIDFDLKFSAVGFLSILHALAEDDAVGQELHRQLDAAERELKLVQKLCIQATDNCLNLKKPD</sequence>
<accession>A0AAD6M3Y0</accession>
<keyword evidence="3" id="KW-1185">Reference proteome</keyword>
<dbReference type="Proteomes" id="UP001164929">
    <property type="component" value="Chromosome 11"/>
</dbReference>
<name>A0AAD6M3Y0_9ROSI</name>
<evidence type="ECO:0000313" key="2">
    <source>
        <dbReference type="EMBL" id="KAJ6978499.1"/>
    </source>
</evidence>
<dbReference type="AlphaFoldDB" id="A0AAD6M3Y0"/>
<evidence type="ECO:0000256" key="1">
    <source>
        <dbReference type="SAM" id="Coils"/>
    </source>
</evidence>
<organism evidence="2 3">
    <name type="scientific">Populus alba x Populus x berolinensis</name>
    <dbReference type="NCBI Taxonomy" id="444605"/>
    <lineage>
        <taxon>Eukaryota</taxon>
        <taxon>Viridiplantae</taxon>
        <taxon>Streptophyta</taxon>
        <taxon>Embryophyta</taxon>
        <taxon>Tracheophyta</taxon>
        <taxon>Spermatophyta</taxon>
        <taxon>Magnoliopsida</taxon>
        <taxon>eudicotyledons</taxon>
        <taxon>Gunneridae</taxon>
        <taxon>Pentapetalae</taxon>
        <taxon>rosids</taxon>
        <taxon>fabids</taxon>
        <taxon>Malpighiales</taxon>
        <taxon>Salicaceae</taxon>
        <taxon>Saliceae</taxon>
        <taxon>Populus</taxon>
    </lineage>
</organism>
<evidence type="ECO:0000313" key="3">
    <source>
        <dbReference type="Proteomes" id="UP001164929"/>
    </source>
</evidence>
<protein>
    <submittedName>
        <fullName evidence="2">Mediator of RNA polymerase II transcription subunit 21</fullName>
    </submittedName>
</protein>
<feature type="coiled-coil region" evidence="1">
    <location>
        <begin position="34"/>
        <end position="61"/>
    </location>
</feature>
<keyword evidence="1" id="KW-0175">Coiled coil</keyword>